<accession>A0A540MHG1</accession>
<dbReference type="Proteomes" id="UP000315295">
    <property type="component" value="Unassembled WGS sequence"/>
</dbReference>
<evidence type="ECO:0000313" key="2">
    <source>
        <dbReference type="EMBL" id="TQD98188.1"/>
    </source>
</evidence>
<protein>
    <submittedName>
        <fullName evidence="2">Uncharacterized protein</fullName>
    </submittedName>
</protein>
<proteinExistence type="predicted"/>
<sequence length="107" mass="11711">MGEEKRHQLMQNLFGDQYSPFDCSDTMQALRAEPMLETISPQVALALRGLMGLETADENPRLEGATWVLGVDDDWGAGQWVASPLSSTIRSGSSPGAQSRVRSVHHQ</sequence>
<evidence type="ECO:0000313" key="3">
    <source>
        <dbReference type="Proteomes" id="UP000315295"/>
    </source>
</evidence>
<dbReference type="EMBL" id="VIEB01000257">
    <property type="protein sequence ID" value="TQD98188.1"/>
    <property type="molecule type" value="Genomic_DNA"/>
</dbReference>
<name>A0A540MHG1_MALBA</name>
<feature type="compositionally biased region" description="Polar residues" evidence="1">
    <location>
        <begin position="85"/>
        <end position="101"/>
    </location>
</feature>
<feature type="region of interest" description="Disordered" evidence="1">
    <location>
        <begin position="85"/>
        <end position="107"/>
    </location>
</feature>
<comment type="caution">
    <text evidence="2">The sequence shown here is derived from an EMBL/GenBank/DDBJ whole genome shotgun (WGS) entry which is preliminary data.</text>
</comment>
<dbReference type="AlphaFoldDB" id="A0A540MHG1"/>
<evidence type="ECO:0000256" key="1">
    <source>
        <dbReference type="SAM" id="MobiDB-lite"/>
    </source>
</evidence>
<organism evidence="2 3">
    <name type="scientific">Malus baccata</name>
    <name type="common">Siberian crab apple</name>
    <name type="synonym">Pyrus baccata</name>
    <dbReference type="NCBI Taxonomy" id="106549"/>
    <lineage>
        <taxon>Eukaryota</taxon>
        <taxon>Viridiplantae</taxon>
        <taxon>Streptophyta</taxon>
        <taxon>Embryophyta</taxon>
        <taxon>Tracheophyta</taxon>
        <taxon>Spermatophyta</taxon>
        <taxon>Magnoliopsida</taxon>
        <taxon>eudicotyledons</taxon>
        <taxon>Gunneridae</taxon>
        <taxon>Pentapetalae</taxon>
        <taxon>rosids</taxon>
        <taxon>fabids</taxon>
        <taxon>Rosales</taxon>
        <taxon>Rosaceae</taxon>
        <taxon>Amygdaloideae</taxon>
        <taxon>Maleae</taxon>
        <taxon>Malus</taxon>
    </lineage>
</organism>
<gene>
    <name evidence="2" type="ORF">C1H46_016208</name>
</gene>
<keyword evidence="3" id="KW-1185">Reference proteome</keyword>
<reference evidence="2 3" key="1">
    <citation type="journal article" date="2019" name="G3 (Bethesda)">
        <title>Sequencing of a Wild Apple (Malus baccata) Genome Unravels the Differences Between Cultivated and Wild Apple Species Regarding Disease Resistance and Cold Tolerance.</title>
        <authorList>
            <person name="Chen X."/>
        </authorList>
    </citation>
    <scope>NUCLEOTIDE SEQUENCE [LARGE SCALE GENOMIC DNA]</scope>
    <source>
        <strain evidence="3">cv. Shandingzi</strain>
        <tissue evidence="2">Leaves</tissue>
    </source>
</reference>